<keyword evidence="6" id="KW-0067">ATP-binding</keyword>
<evidence type="ECO:0000313" key="11">
    <source>
        <dbReference type="EMBL" id="KJV10709.1"/>
    </source>
</evidence>
<evidence type="ECO:0000256" key="1">
    <source>
        <dbReference type="ARBA" id="ARBA00003618"/>
    </source>
</evidence>
<evidence type="ECO:0000256" key="6">
    <source>
        <dbReference type="ARBA" id="ARBA00022840"/>
    </source>
</evidence>
<dbReference type="FunFam" id="3.40.50.300:FF:000319">
    <property type="entry name" value="DNA repair protein RecN"/>
    <property type="match status" value="1"/>
</dbReference>
<dbReference type="Pfam" id="PF02463">
    <property type="entry name" value="SMC_N"/>
    <property type="match status" value="1"/>
</dbReference>
<evidence type="ECO:0000256" key="2">
    <source>
        <dbReference type="ARBA" id="ARBA00009441"/>
    </source>
</evidence>
<evidence type="ECO:0000256" key="7">
    <source>
        <dbReference type="ARBA" id="ARBA00023204"/>
    </source>
</evidence>
<feature type="domain" description="RecF/RecN/SMC N-terminal" evidence="10">
    <location>
        <begin position="14"/>
        <end position="507"/>
    </location>
</feature>
<accession>A0A0F3IYN6</accession>
<evidence type="ECO:0000313" key="12">
    <source>
        <dbReference type="Proteomes" id="UP000033774"/>
    </source>
</evidence>
<dbReference type="Proteomes" id="UP000033774">
    <property type="component" value="Unassembled WGS sequence"/>
</dbReference>
<dbReference type="InterPro" id="IPR003395">
    <property type="entry name" value="RecF/RecN/SMC_N"/>
</dbReference>
<dbReference type="AlphaFoldDB" id="A0A0F3IYN6"/>
<comment type="caution">
    <text evidence="11">The sequence shown here is derived from an EMBL/GenBank/DDBJ whole genome shotgun (WGS) entry which is preliminary data.</text>
</comment>
<keyword evidence="7 9" id="KW-0234">DNA repair</keyword>
<gene>
    <name evidence="11" type="ORF">VZ95_03170</name>
</gene>
<keyword evidence="12" id="KW-1185">Reference proteome</keyword>
<comment type="similarity">
    <text evidence="2 9">Belongs to the RecN family.</text>
</comment>
<organism evidence="11 12">
    <name type="scientific">Elstera litoralis</name>
    <dbReference type="NCBI Taxonomy" id="552518"/>
    <lineage>
        <taxon>Bacteria</taxon>
        <taxon>Pseudomonadati</taxon>
        <taxon>Pseudomonadota</taxon>
        <taxon>Alphaproteobacteria</taxon>
        <taxon>Rhodospirillales</taxon>
        <taxon>Rhodospirillaceae</taxon>
        <taxon>Elstera</taxon>
    </lineage>
</organism>
<evidence type="ECO:0000256" key="4">
    <source>
        <dbReference type="ARBA" id="ARBA00022741"/>
    </source>
</evidence>
<dbReference type="InterPro" id="IPR004604">
    <property type="entry name" value="DNA_recomb/repair_RecN"/>
</dbReference>
<dbReference type="GO" id="GO:0043590">
    <property type="term" value="C:bacterial nucleoid"/>
    <property type="evidence" value="ECO:0007669"/>
    <property type="project" value="TreeGrafter"/>
</dbReference>
<evidence type="ECO:0000256" key="8">
    <source>
        <dbReference type="ARBA" id="ARBA00033408"/>
    </source>
</evidence>
<dbReference type="SUPFAM" id="SSF52540">
    <property type="entry name" value="P-loop containing nucleoside triphosphate hydrolases"/>
    <property type="match status" value="2"/>
</dbReference>
<reference evidence="11 12" key="1">
    <citation type="submission" date="2015-03" db="EMBL/GenBank/DDBJ databases">
        <title>Draft genome sequence of Elstera litoralis.</title>
        <authorList>
            <person name="Rahalkar M.C."/>
            <person name="Dhakephalkar P.K."/>
            <person name="Pore S.D."/>
            <person name="Arora P."/>
            <person name="Kapse N.G."/>
            <person name="Pandit P.S."/>
        </authorList>
    </citation>
    <scope>NUCLEOTIDE SEQUENCE [LARGE SCALE GENOMIC DNA]</scope>
    <source>
        <strain evidence="11 12">Dia-1</strain>
    </source>
</reference>
<evidence type="ECO:0000259" key="10">
    <source>
        <dbReference type="Pfam" id="PF02463"/>
    </source>
</evidence>
<dbReference type="GO" id="GO:0006281">
    <property type="term" value="P:DNA repair"/>
    <property type="evidence" value="ECO:0007669"/>
    <property type="project" value="UniProtKB-KW"/>
</dbReference>
<evidence type="ECO:0000256" key="9">
    <source>
        <dbReference type="PIRNR" id="PIRNR003128"/>
    </source>
</evidence>
<dbReference type="PIRSF" id="PIRSF003128">
    <property type="entry name" value="RecN"/>
    <property type="match status" value="1"/>
</dbReference>
<name>A0A0F3IYN6_9PROT</name>
<comment type="function">
    <text evidence="1 9">May be involved in recombinational repair of damaged DNA.</text>
</comment>
<dbReference type="PANTHER" id="PTHR11059:SF0">
    <property type="entry name" value="DNA REPAIR PROTEIN RECN"/>
    <property type="match status" value="1"/>
</dbReference>
<keyword evidence="5 9" id="KW-0227">DNA damage</keyword>
<dbReference type="InterPro" id="IPR027417">
    <property type="entry name" value="P-loop_NTPase"/>
</dbReference>
<dbReference type="FunFam" id="3.40.50.300:FF:000356">
    <property type="entry name" value="DNA repair protein RecN"/>
    <property type="match status" value="1"/>
</dbReference>
<evidence type="ECO:0000256" key="5">
    <source>
        <dbReference type="ARBA" id="ARBA00022763"/>
    </source>
</evidence>
<dbReference type="GO" id="GO:0005524">
    <property type="term" value="F:ATP binding"/>
    <property type="evidence" value="ECO:0007669"/>
    <property type="project" value="UniProtKB-KW"/>
</dbReference>
<dbReference type="CDD" id="cd03241">
    <property type="entry name" value="ABC_RecN"/>
    <property type="match status" value="1"/>
</dbReference>
<proteinExistence type="inferred from homology"/>
<sequence>MLTRLGIRDVVLIDRLDLEVASGLSVLTGETGAGKSILLDALGLALGARADSSLIRHGAGPAIVTAEFELPDGHPAWALLREQGIDAEDGQILLRRTLGMDGRGRASVNDQSVSVGFLRNLGAALVEIQGQFDQHALMDPGNHRAILDQFGGLLDSVGGVRAAYRLWQAARDSRQSAEAALERARTQEEYLRHVVAELQKLAPEPGEESELADRRARLQNRAKLLSTLQSALNDLAGENGAEMRLLAASRTLSRAPGQDPAIDAIITALERASNELAEATDGLESLMRADGWSEGELERIEDRLFSLRAAARKHQVTAEALPGLAEKLSADLAALDAGEGRLKALQEEERLTRAAYLEAATALTSYRQEAAGRLAAAVTAELVPLKLDKARITVEVAPQPEGAWGPEGRDKVGFLIATNPGATPGPLAKVASGGELSRFLLALKVVLAGTSPVPTLVFDEVDSGIGGAVAAAVGERLKRLGDHLQVLVITHSPQVAALGAHHWRVQKRQASPDARVTTSIDLLPLDARREEIARMLSGADITNEARAAADRLLG</sequence>
<protein>
    <recommendedName>
        <fullName evidence="3 9">DNA repair protein RecN</fullName>
    </recommendedName>
    <alternativeName>
        <fullName evidence="8 9">Recombination protein N</fullName>
    </alternativeName>
</protein>
<dbReference type="PANTHER" id="PTHR11059">
    <property type="entry name" value="DNA REPAIR PROTEIN RECN"/>
    <property type="match status" value="1"/>
</dbReference>
<dbReference type="EMBL" id="LAJY01000057">
    <property type="protein sequence ID" value="KJV10709.1"/>
    <property type="molecule type" value="Genomic_DNA"/>
</dbReference>
<keyword evidence="4" id="KW-0547">Nucleotide-binding</keyword>
<dbReference type="GO" id="GO:0006310">
    <property type="term" value="P:DNA recombination"/>
    <property type="evidence" value="ECO:0007669"/>
    <property type="project" value="InterPro"/>
</dbReference>
<dbReference type="NCBIfam" id="TIGR00634">
    <property type="entry name" value="recN"/>
    <property type="match status" value="1"/>
</dbReference>
<evidence type="ECO:0000256" key="3">
    <source>
        <dbReference type="ARBA" id="ARBA00021315"/>
    </source>
</evidence>
<dbReference type="Gene3D" id="3.40.50.300">
    <property type="entry name" value="P-loop containing nucleotide triphosphate hydrolases"/>
    <property type="match status" value="2"/>
</dbReference>
<dbReference type="GO" id="GO:0009432">
    <property type="term" value="P:SOS response"/>
    <property type="evidence" value="ECO:0007669"/>
    <property type="project" value="UniProtKB-ARBA"/>
</dbReference>
<dbReference type="PATRIC" id="fig|552518.3.peg.3580"/>